<name>M1P5N1_DESSD</name>
<keyword evidence="2" id="KW-1185">Reference proteome</keyword>
<organism evidence="1 2">
    <name type="scientific">Desulfocapsa sulfexigens (strain DSM 10523 / SB164P1)</name>
    <dbReference type="NCBI Taxonomy" id="1167006"/>
    <lineage>
        <taxon>Bacteria</taxon>
        <taxon>Pseudomonadati</taxon>
        <taxon>Thermodesulfobacteriota</taxon>
        <taxon>Desulfobulbia</taxon>
        <taxon>Desulfobulbales</taxon>
        <taxon>Desulfocapsaceae</taxon>
        <taxon>Desulfocapsa</taxon>
    </lineage>
</organism>
<evidence type="ECO:0008006" key="3">
    <source>
        <dbReference type="Google" id="ProtNLM"/>
    </source>
</evidence>
<sequence length="320" mass="36918">MTDQTMTQSVKFTPPAPLNTAVLFLVFNRPDTTSQVFETIRKAKPPRLYVAADGPRPEYEGEAEKVINVREIATAVDWLCEVKTLFRDKNLGCKYAVSSAITWFFENEEQGIILEDDCLPNQSFFWFCEELLKKYKDDERVGQISGFNALGDFSINNKSYHFSNFGSIWGWASWRRAWSFYDVNLGLFPEVIRGGLLKGAILNNQEYKTRLSAFENTYAGKIDTWDYQWIFTRLVNRFLIVIPHVSLVKNIGFGEEATHTTSPGSNMGSVEKKDITLPLKHPVVFLPNINFEALVHERKKSAFFPKIIHKIKRLLRWVKR</sequence>
<dbReference type="EMBL" id="CP003985">
    <property type="protein sequence ID" value="AGF78803.1"/>
    <property type="molecule type" value="Genomic_DNA"/>
</dbReference>
<dbReference type="eggNOG" id="COG1216">
    <property type="taxonomic scope" value="Bacteria"/>
</dbReference>
<reference evidence="2" key="1">
    <citation type="journal article" date="2013" name="Stand. Genomic Sci.">
        <title>Complete genome sequence of Desulfocapsa sulfexigens, a marine deltaproteobacterium specialized in disproportionating inorganic sulfur compounds.</title>
        <authorList>
            <person name="Finster K.W."/>
            <person name="Kjeldsen K.U."/>
            <person name="Kube M."/>
            <person name="Reinhardt R."/>
            <person name="Mussmann M."/>
            <person name="Amann R."/>
            <person name="Schreiber L."/>
        </authorList>
    </citation>
    <scope>NUCLEOTIDE SEQUENCE [LARGE SCALE GENOMIC DNA]</scope>
    <source>
        <strain evidence="2">DSM 10523 / SB164P1</strain>
    </source>
</reference>
<dbReference type="Gene3D" id="3.90.550.10">
    <property type="entry name" value="Spore Coat Polysaccharide Biosynthesis Protein SpsA, Chain A"/>
    <property type="match status" value="1"/>
</dbReference>
<accession>M1P5N1</accession>
<dbReference type="HOGENOM" id="CLU_054735_0_0_7"/>
<dbReference type="PATRIC" id="fig|1167006.5.peg.2459"/>
<evidence type="ECO:0000313" key="1">
    <source>
        <dbReference type="EMBL" id="AGF78803.1"/>
    </source>
</evidence>
<dbReference type="OrthoDB" id="5180856at2"/>
<dbReference type="KEGG" id="dsf:UWK_02263"/>
<dbReference type="AlphaFoldDB" id="M1P5N1"/>
<dbReference type="Proteomes" id="UP000011721">
    <property type="component" value="Chromosome"/>
</dbReference>
<dbReference type="RefSeq" id="WP_015404491.1">
    <property type="nucleotide sequence ID" value="NC_020304.1"/>
</dbReference>
<dbReference type="InterPro" id="IPR029044">
    <property type="entry name" value="Nucleotide-diphossugar_trans"/>
</dbReference>
<evidence type="ECO:0000313" key="2">
    <source>
        <dbReference type="Proteomes" id="UP000011721"/>
    </source>
</evidence>
<dbReference type="SUPFAM" id="SSF53448">
    <property type="entry name" value="Nucleotide-diphospho-sugar transferases"/>
    <property type="match status" value="1"/>
</dbReference>
<dbReference type="STRING" id="1167006.UWK_02263"/>
<proteinExistence type="predicted"/>
<gene>
    <name evidence="1" type="ordered locus">UWK_02263</name>
</gene>
<protein>
    <recommendedName>
        <fullName evidence="3">Nucleotide-diphospho-sugar transferase</fullName>
    </recommendedName>
</protein>